<feature type="region of interest" description="Disordered" evidence="1">
    <location>
        <begin position="585"/>
        <end position="615"/>
    </location>
</feature>
<evidence type="ECO:0000313" key="4">
    <source>
        <dbReference type="EMBL" id="TFK55678.1"/>
    </source>
</evidence>
<feature type="region of interest" description="Disordered" evidence="1">
    <location>
        <begin position="291"/>
        <end position="395"/>
    </location>
</feature>
<feature type="compositionally biased region" description="Low complexity" evidence="1">
    <location>
        <begin position="293"/>
        <end position="304"/>
    </location>
</feature>
<proteinExistence type="predicted"/>
<evidence type="ECO:0000259" key="3">
    <source>
        <dbReference type="Pfam" id="PF09463"/>
    </source>
</evidence>
<feature type="region of interest" description="Disordered" evidence="1">
    <location>
        <begin position="418"/>
        <end position="437"/>
    </location>
</feature>
<name>A0A5C3NHW5_9AGAM</name>
<accession>A0A5C3NHW5</accession>
<feature type="compositionally biased region" description="Polar residues" evidence="1">
    <location>
        <begin position="305"/>
        <end position="325"/>
    </location>
</feature>
<dbReference type="STRING" id="5364.A0A5C3NHW5"/>
<evidence type="ECO:0000256" key="2">
    <source>
        <dbReference type="SAM" id="Phobius"/>
    </source>
</evidence>
<keyword evidence="2" id="KW-1133">Transmembrane helix</keyword>
<feature type="region of interest" description="Disordered" evidence="1">
    <location>
        <begin position="117"/>
        <end position="171"/>
    </location>
</feature>
<keyword evidence="2" id="KW-0472">Membrane</keyword>
<dbReference type="InterPro" id="IPR018571">
    <property type="entry name" value="Membrane_anchor_Opy2_N"/>
</dbReference>
<dbReference type="OrthoDB" id="2402916at2759"/>
<feature type="compositionally biased region" description="Polar residues" evidence="1">
    <location>
        <begin position="559"/>
        <end position="572"/>
    </location>
</feature>
<dbReference type="Proteomes" id="UP000305948">
    <property type="component" value="Unassembled WGS sequence"/>
</dbReference>
<reference evidence="4 5" key="1">
    <citation type="journal article" date="2019" name="Nat. Ecol. Evol.">
        <title>Megaphylogeny resolves global patterns of mushroom evolution.</title>
        <authorList>
            <person name="Varga T."/>
            <person name="Krizsan K."/>
            <person name="Foldi C."/>
            <person name="Dima B."/>
            <person name="Sanchez-Garcia M."/>
            <person name="Sanchez-Ramirez S."/>
            <person name="Szollosi G.J."/>
            <person name="Szarkandi J.G."/>
            <person name="Papp V."/>
            <person name="Albert L."/>
            <person name="Andreopoulos W."/>
            <person name="Angelini C."/>
            <person name="Antonin V."/>
            <person name="Barry K.W."/>
            <person name="Bougher N.L."/>
            <person name="Buchanan P."/>
            <person name="Buyck B."/>
            <person name="Bense V."/>
            <person name="Catcheside P."/>
            <person name="Chovatia M."/>
            <person name="Cooper J."/>
            <person name="Damon W."/>
            <person name="Desjardin D."/>
            <person name="Finy P."/>
            <person name="Geml J."/>
            <person name="Haridas S."/>
            <person name="Hughes K."/>
            <person name="Justo A."/>
            <person name="Karasinski D."/>
            <person name="Kautmanova I."/>
            <person name="Kiss B."/>
            <person name="Kocsube S."/>
            <person name="Kotiranta H."/>
            <person name="LaButti K.M."/>
            <person name="Lechner B.E."/>
            <person name="Liimatainen K."/>
            <person name="Lipzen A."/>
            <person name="Lukacs Z."/>
            <person name="Mihaltcheva S."/>
            <person name="Morgado L.N."/>
            <person name="Niskanen T."/>
            <person name="Noordeloos M.E."/>
            <person name="Ohm R.A."/>
            <person name="Ortiz-Santana B."/>
            <person name="Ovrebo C."/>
            <person name="Racz N."/>
            <person name="Riley R."/>
            <person name="Savchenko A."/>
            <person name="Shiryaev A."/>
            <person name="Soop K."/>
            <person name="Spirin V."/>
            <person name="Szebenyi C."/>
            <person name="Tomsovsky M."/>
            <person name="Tulloss R.E."/>
            <person name="Uehling J."/>
            <person name="Grigoriev I.V."/>
            <person name="Vagvolgyi C."/>
            <person name="Papp T."/>
            <person name="Martin F.M."/>
            <person name="Miettinen O."/>
            <person name="Hibbett D.S."/>
            <person name="Nagy L.G."/>
        </authorList>
    </citation>
    <scope>NUCLEOTIDE SEQUENCE [LARGE SCALE GENOMIC DNA]</scope>
    <source>
        <strain evidence="4 5">OMC1185</strain>
    </source>
</reference>
<feature type="compositionally biased region" description="Polar residues" evidence="1">
    <location>
        <begin position="155"/>
        <end position="169"/>
    </location>
</feature>
<feature type="compositionally biased region" description="Polar residues" evidence="1">
    <location>
        <begin position="338"/>
        <end position="375"/>
    </location>
</feature>
<feature type="compositionally biased region" description="Polar residues" evidence="1">
    <location>
        <begin position="131"/>
        <end position="144"/>
    </location>
</feature>
<feature type="compositionally biased region" description="Polar residues" evidence="1">
    <location>
        <begin position="638"/>
        <end position="647"/>
    </location>
</feature>
<keyword evidence="5" id="KW-1185">Reference proteome</keyword>
<feature type="region of interest" description="Disordered" evidence="1">
    <location>
        <begin position="508"/>
        <end position="572"/>
    </location>
</feature>
<feature type="transmembrane region" description="Helical" evidence="2">
    <location>
        <begin position="68"/>
        <end position="89"/>
    </location>
</feature>
<gene>
    <name evidence="4" type="ORF">OE88DRAFT_1692235</name>
</gene>
<organism evidence="4 5">
    <name type="scientific">Heliocybe sulcata</name>
    <dbReference type="NCBI Taxonomy" id="5364"/>
    <lineage>
        <taxon>Eukaryota</taxon>
        <taxon>Fungi</taxon>
        <taxon>Dikarya</taxon>
        <taxon>Basidiomycota</taxon>
        <taxon>Agaricomycotina</taxon>
        <taxon>Agaricomycetes</taxon>
        <taxon>Gloeophyllales</taxon>
        <taxon>Gloeophyllaceae</taxon>
        <taxon>Heliocybe</taxon>
    </lineage>
</organism>
<feature type="domain" description="Membrane anchor Opy2 N-terminal" evidence="3">
    <location>
        <begin position="19"/>
        <end position="49"/>
    </location>
</feature>
<dbReference type="Pfam" id="PF09463">
    <property type="entry name" value="Opy2"/>
    <property type="match status" value="1"/>
</dbReference>
<keyword evidence="2" id="KW-0812">Transmembrane</keyword>
<evidence type="ECO:0000313" key="5">
    <source>
        <dbReference type="Proteomes" id="UP000305948"/>
    </source>
</evidence>
<sequence length="647" mass="67889">MDYHVFLPRQTDGCPFVADCGDAPACNCSENEDCIQIGRTCTTCPTVQCIPKSSNSGSKGSGVSKGSLAGAIVGVMLFLAIAAVFFVWYRRRWLRQRAAAKTGTEVKEVPAAAVDVLNRPDPNEKPPSVMQEPSTVRVYSSASDGTIDLDPESQGGHNSYRRTSTQSNPFEDRHSIQTMSTGSQATNVIPIALVPPGSSASSLSGPARPTRSADLDLNLEHANVSNDSVSANYAASERSGASNPRRVSAMTSATNASYASDFMEAPTIITPTKGNIRQVLGVVKAEVIQAPGSLPSTPTSSNSLKPQSVTSRPSVRSPLATTSFGPSDDVKESDESSCNDPFSDQRSFNVPQQSPSASVTTFGTPPSSDPTSSHFDGTEPRLPWAQSGGMSRPTSVTTQAGTIIAELGSVTRVHLGLGEASPSPVVQPPTPNSADSKTIHRMTSGRLVSPPSGNKPGVMEEQQLHALVQAEALAKAQGLETGNNFHRFSGSSAVSRASTRADSILESFPFVPPSPISDRPARTPPQSPLAKEAFAKDKAANATDADTSSKQGHGKSRSRATNPPTSSRRTLGLSTVSQASAMSTGLGSFPFQIDSMDPPEHSPAPSSQFAGRQRASLDTLALTSDLSSYPLGFDQDRNSFAPSGTLH</sequence>
<feature type="region of interest" description="Disordered" evidence="1">
    <location>
        <begin position="627"/>
        <end position="647"/>
    </location>
</feature>
<dbReference type="CDD" id="cd12087">
    <property type="entry name" value="TM_EGFR-like"/>
    <property type="match status" value="1"/>
</dbReference>
<dbReference type="AlphaFoldDB" id="A0A5C3NHW5"/>
<evidence type="ECO:0000256" key="1">
    <source>
        <dbReference type="SAM" id="MobiDB-lite"/>
    </source>
</evidence>
<dbReference type="EMBL" id="ML213504">
    <property type="protein sequence ID" value="TFK55678.1"/>
    <property type="molecule type" value="Genomic_DNA"/>
</dbReference>
<protein>
    <recommendedName>
        <fullName evidence="3">Membrane anchor Opy2 N-terminal domain-containing protein</fullName>
    </recommendedName>
</protein>